<dbReference type="CDD" id="cd06265">
    <property type="entry name" value="RNase_A_canonical"/>
    <property type="match status" value="1"/>
</dbReference>
<reference evidence="5" key="1">
    <citation type="submission" date="2025-08" db="UniProtKB">
        <authorList>
            <consortium name="RefSeq"/>
        </authorList>
    </citation>
    <scope>IDENTIFICATION</scope>
</reference>
<comment type="similarity">
    <text evidence="1">Belongs to the pancreatic ribonuclease family.</text>
</comment>
<keyword evidence="4" id="KW-1185">Reference proteome</keyword>
<dbReference type="InterPro" id="IPR001427">
    <property type="entry name" value="RNaseA"/>
</dbReference>
<keyword evidence="2" id="KW-0732">Signal</keyword>
<dbReference type="PANTHER" id="PTHR11437">
    <property type="entry name" value="RIBONUCLEASE"/>
    <property type="match status" value="1"/>
</dbReference>
<dbReference type="InterPro" id="IPR036816">
    <property type="entry name" value="RNaseA-like_dom_sf"/>
</dbReference>
<organism evidence="4 5">
    <name type="scientific">Pogona vitticeps</name>
    <name type="common">central bearded dragon</name>
    <dbReference type="NCBI Taxonomy" id="103695"/>
    <lineage>
        <taxon>Eukaryota</taxon>
        <taxon>Metazoa</taxon>
        <taxon>Chordata</taxon>
        <taxon>Craniata</taxon>
        <taxon>Vertebrata</taxon>
        <taxon>Euteleostomi</taxon>
        <taxon>Lepidosauria</taxon>
        <taxon>Squamata</taxon>
        <taxon>Bifurcata</taxon>
        <taxon>Unidentata</taxon>
        <taxon>Episquamata</taxon>
        <taxon>Toxicofera</taxon>
        <taxon>Iguania</taxon>
        <taxon>Acrodonta</taxon>
        <taxon>Agamidae</taxon>
        <taxon>Amphibolurinae</taxon>
        <taxon>Pogona</taxon>
    </lineage>
</organism>
<dbReference type="Proteomes" id="UP001652642">
    <property type="component" value="Chromosome 6"/>
</dbReference>
<evidence type="ECO:0000313" key="5">
    <source>
        <dbReference type="RefSeq" id="XP_072859794.1"/>
    </source>
</evidence>
<dbReference type="Gene3D" id="3.10.130.10">
    <property type="entry name" value="Ribonuclease A-like domain"/>
    <property type="match status" value="1"/>
</dbReference>
<dbReference type="PANTHER" id="PTHR11437:SF65">
    <property type="entry name" value="ANGIOGENIN-2"/>
    <property type="match status" value="1"/>
</dbReference>
<gene>
    <name evidence="5" type="primary">LOC140708303</name>
</gene>
<evidence type="ECO:0000313" key="4">
    <source>
        <dbReference type="Proteomes" id="UP001652642"/>
    </source>
</evidence>
<feature type="chain" id="PRO_5046846958" evidence="2">
    <location>
        <begin position="25"/>
        <end position="142"/>
    </location>
</feature>
<feature type="signal peptide" evidence="2">
    <location>
        <begin position="1"/>
        <end position="24"/>
    </location>
</feature>
<dbReference type="InterPro" id="IPR023412">
    <property type="entry name" value="RNaseA_domain"/>
</dbReference>
<dbReference type="GeneID" id="140708303"/>
<name>A0ABM5GQ55_9SAUR</name>
<evidence type="ECO:0000259" key="3">
    <source>
        <dbReference type="SMART" id="SM00092"/>
    </source>
</evidence>
<dbReference type="SMART" id="SM00092">
    <property type="entry name" value="RNAse_Pc"/>
    <property type="match status" value="1"/>
</dbReference>
<sequence>MYPRGPGPQALLLLLFLMATTVFPQNEGTAYSDFLKRHQDNPKSDFEDDRTYCNLMMHRRNLNCQRSNTFIHASKWHLSSICNSRGKNLDGNQNSKTLFPITICILEKGSRGRLCHYSGESKISRIRVTCSRGLPVHYIAHV</sequence>
<dbReference type="SUPFAM" id="SSF54076">
    <property type="entry name" value="RNase A-like"/>
    <property type="match status" value="1"/>
</dbReference>
<accession>A0ABM5GQ55</accession>
<evidence type="ECO:0000256" key="2">
    <source>
        <dbReference type="SAM" id="SignalP"/>
    </source>
</evidence>
<proteinExistence type="inferred from homology"/>
<feature type="domain" description="Ribonuclease A-domain" evidence="3">
    <location>
        <begin position="27"/>
        <end position="142"/>
    </location>
</feature>
<dbReference type="Pfam" id="PF00074">
    <property type="entry name" value="RnaseA"/>
    <property type="match status" value="1"/>
</dbReference>
<evidence type="ECO:0000256" key="1">
    <source>
        <dbReference type="ARBA" id="ARBA00005600"/>
    </source>
</evidence>
<protein>
    <submittedName>
        <fullName evidence="5">Ribonuclease-like</fullName>
    </submittedName>
</protein>
<dbReference type="RefSeq" id="XP_072859794.1">
    <property type="nucleotide sequence ID" value="XM_073003693.1"/>
</dbReference>